<dbReference type="Pfam" id="PF01963">
    <property type="entry name" value="TraB_PrgY_gumN"/>
    <property type="match status" value="1"/>
</dbReference>
<dbReference type="EMBL" id="JAFBCY010000002">
    <property type="protein sequence ID" value="MBM7851568.1"/>
    <property type="molecule type" value="Genomic_DNA"/>
</dbReference>
<feature type="signal peptide" evidence="1">
    <location>
        <begin position="1"/>
        <end position="28"/>
    </location>
</feature>
<reference evidence="3 4" key="2">
    <citation type="submission" date="2021-01" db="EMBL/GenBank/DDBJ databases">
        <title>Genomic Encyclopedia of Type Strains, Phase IV (KMG-IV): sequencing the most valuable type-strain genomes for metagenomic binning, comparative biology and taxonomic classification.</title>
        <authorList>
            <person name="Goeker M."/>
        </authorList>
    </citation>
    <scope>NUCLEOTIDE SEQUENCE [LARGE SCALE GENOMIC DNA]</scope>
    <source>
        <strain evidence="3 4">DSM 6130</strain>
    </source>
</reference>
<reference evidence="2" key="1">
    <citation type="journal article" date="2014" name="Int. J. Syst. Evol. Microbiol.">
        <title>Complete genome sequence of Corynebacterium casei LMG S-19264T (=DSM 44701T), isolated from a smear-ripened cheese.</title>
        <authorList>
            <consortium name="US DOE Joint Genome Institute (JGI-PGF)"/>
            <person name="Walter F."/>
            <person name="Albersmeier A."/>
            <person name="Kalinowski J."/>
            <person name="Ruckert C."/>
        </authorList>
    </citation>
    <scope>NUCLEOTIDE SEQUENCE</scope>
    <source>
        <strain evidence="2">VKM B-1606</strain>
    </source>
</reference>
<keyword evidence="4" id="KW-1185">Reference proteome</keyword>
<evidence type="ECO:0000256" key="1">
    <source>
        <dbReference type="SAM" id="SignalP"/>
    </source>
</evidence>
<dbReference type="InterPro" id="IPR047111">
    <property type="entry name" value="YbaP-like"/>
</dbReference>
<evidence type="ECO:0000313" key="3">
    <source>
        <dbReference type="EMBL" id="MBM7851568.1"/>
    </source>
</evidence>
<organism evidence="2 5">
    <name type="scientific">Methylopila capsulata</name>
    <dbReference type="NCBI Taxonomy" id="61654"/>
    <lineage>
        <taxon>Bacteria</taxon>
        <taxon>Pseudomonadati</taxon>
        <taxon>Pseudomonadota</taxon>
        <taxon>Alphaproteobacteria</taxon>
        <taxon>Hyphomicrobiales</taxon>
        <taxon>Methylopilaceae</taxon>
        <taxon>Methylopila</taxon>
    </lineage>
</organism>
<evidence type="ECO:0000313" key="5">
    <source>
        <dbReference type="Proteomes" id="UP001143400"/>
    </source>
</evidence>
<dbReference type="EMBL" id="BSFF01000001">
    <property type="protein sequence ID" value="GLK54626.1"/>
    <property type="molecule type" value="Genomic_DNA"/>
</dbReference>
<name>A0A9W6MR47_9HYPH</name>
<dbReference type="PANTHER" id="PTHR40590">
    <property type="entry name" value="CYTOPLASMIC PROTEIN-RELATED"/>
    <property type="match status" value="1"/>
</dbReference>
<dbReference type="AlphaFoldDB" id="A0A9W6MR47"/>
<reference evidence="2" key="3">
    <citation type="submission" date="2023-01" db="EMBL/GenBank/DDBJ databases">
        <authorList>
            <person name="Sun Q."/>
            <person name="Evtushenko L."/>
        </authorList>
    </citation>
    <scope>NUCLEOTIDE SEQUENCE</scope>
    <source>
        <strain evidence="2">VKM B-1606</strain>
    </source>
</reference>
<comment type="caution">
    <text evidence="2">The sequence shown here is derived from an EMBL/GenBank/DDBJ whole genome shotgun (WGS) entry which is preliminary data.</text>
</comment>
<dbReference type="Proteomes" id="UP000758856">
    <property type="component" value="Unassembled WGS sequence"/>
</dbReference>
<dbReference type="CDD" id="cd14789">
    <property type="entry name" value="Tiki"/>
    <property type="match status" value="1"/>
</dbReference>
<accession>A0A9W6MR47</accession>
<proteinExistence type="predicted"/>
<evidence type="ECO:0000313" key="2">
    <source>
        <dbReference type="EMBL" id="GLK54626.1"/>
    </source>
</evidence>
<feature type="chain" id="PRO_5040718639" evidence="1">
    <location>
        <begin position="29"/>
        <end position="338"/>
    </location>
</feature>
<dbReference type="Proteomes" id="UP001143400">
    <property type="component" value="Unassembled WGS sequence"/>
</dbReference>
<evidence type="ECO:0000313" key="4">
    <source>
        <dbReference type="Proteomes" id="UP000758856"/>
    </source>
</evidence>
<protein>
    <submittedName>
        <fullName evidence="2">GumN family protein</fullName>
    </submittedName>
    <submittedName>
        <fullName evidence="3">Uncharacterized protein YbaP (TraB family)</fullName>
    </submittedName>
</protein>
<dbReference type="RefSeq" id="WP_204949983.1">
    <property type="nucleotide sequence ID" value="NZ_BSFF01000001.1"/>
</dbReference>
<dbReference type="InterPro" id="IPR002816">
    <property type="entry name" value="TraB/PrgY/GumN_fam"/>
</dbReference>
<gene>
    <name evidence="2" type="ORF">GCM10008170_06450</name>
    <name evidence="3" type="ORF">JOD31_001793</name>
</gene>
<sequence>MRRAASRLAKRLCAALAASLFGLAAATAAPLVCQGTDLVGKIRDEDPAAFARFEAAGRKTRDAEGLLWRVEKDGAAPSHLFGTIHLSDERLKPLAAPVTAALASANLVLIEPREIADPQAAAMAREVAGRRAVRPGGNALFQVPAVDRLAVINLLAARGVPEHTAQKLEPWFLAMLATAPSCEIARIDEGMLNVDQLVVEAARAKGIRVEGLEDVDEQMATLAAVPEELAVRVLVDAARLGPGFADWVETMVNLYRDRRMGFLAAAVRDADLGGPRMRTQYDYLEALLGERNARMHARSRSAFAAGGAFMAVGALHLAGDDGLVERLRRDGYRVTRAW</sequence>
<dbReference type="PANTHER" id="PTHR40590:SF1">
    <property type="entry name" value="CYTOPLASMIC PROTEIN"/>
    <property type="match status" value="1"/>
</dbReference>
<keyword evidence="1" id="KW-0732">Signal</keyword>